<evidence type="ECO:0000313" key="11">
    <source>
        <dbReference type="EMBL" id="CZF96704.1"/>
    </source>
</evidence>
<evidence type="ECO:0000256" key="6">
    <source>
        <dbReference type="ARBA" id="ARBA00022857"/>
    </source>
</evidence>
<dbReference type="Pfam" id="PF00420">
    <property type="entry name" value="Oxidored_q2"/>
    <property type="match status" value="1"/>
</dbReference>
<evidence type="ECO:0000256" key="5">
    <source>
        <dbReference type="ARBA" id="ARBA00022719"/>
    </source>
</evidence>
<comment type="catalytic activity">
    <reaction evidence="10">
        <text>a plastoquinone + NADPH + (n+1) H(+)(in) = a plastoquinol + NADP(+) + n H(+)(out)</text>
        <dbReference type="Rhea" id="RHEA:42612"/>
        <dbReference type="Rhea" id="RHEA-COMP:9561"/>
        <dbReference type="Rhea" id="RHEA-COMP:9562"/>
        <dbReference type="ChEBI" id="CHEBI:15378"/>
        <dbReference type="ChEBI" id="CHEBI:17757"/>
        <dbReference type="ChEBI" id="CHEBI:57783"/>
        <dbReference type="ChEBI" id="CHEBI:58349"/>
        <dbReference type="ChEBI" id="CHEBI:62192"/>
    </reaction>
</comment>
<dbReference type="AlphaFoldDB" id="A0A170TQB5"/>
<comment type="catalytic activity">
    <reaction evidence="10">
        <text>a plastoquinone + NADH + (n+1) H(+)(in) = a plastoquinol + NAD(+) + n H(+)(out)</text>
        <dbReference type="Rhea" id="RHEA:42608"/>
        <dbReference type="Rhea" id="RHEA-COMP:9561"/>
        <dbReference type="Rhea" id="RHEA-COMP:9562"/>
        <dbReference type="ChEBI" id="CHEBI:15378"/>
        <dbReference type="ChEBI" id="CHEBI:17757"/>
        <dbReference type="ChEBI" id="CHEBI:57540"/>
        <dbReference type="ChEBI" id="CHEBI:57945"/>
        <dbReference type="ChEBI" id="CHEBI:62192"/>
    </reaction>
</comment>
<name>A0A170TQB5_9VIRI</name>
<keyword evidence="9 10" id="KW-0472">Membrane</keyword>
<accession>A0A170TQB5</accession>
<keyword evidence="11" id="KW-0934">Plastid</keyword>
<evidence type="ECO:0000256" key="7">
    <source>
        <dbReference type="ARBA" id="ARBA00022957"/>
    </source>
</evidence>
<keyword evidence="4 10" id="KW-0812">Transmembrane</keyword>
<comment type="similarity">
    <text evidence="2 10">Belongs to the complex I subunit 4L family.</text>
</comment>
<dbReference type="EMBL" id="LT174527">
    <property type="protein sequence ID" value="CZF96704.1"/>
    <property type="molecule type" value="Genomic_DNA"/>
</dbReference>
<evidence type="ECO:0000256" key="2">
    <source>
        <dbReference type="ARBA" id="ARBA00010519"/>
    </source>
</evidence>
<dbReference type="HAMAP" id="MF_01456">
    <property type="entry name" value="NDH1_NuoK"/>
    <property type="match status" value="1"/>
</dbReference>
<evidence type="ECO:0000256" key="9">
    <source>
        <dbReference type="ARBA" id="ARBA00023136"/>
    </source>
</evidence>
<keyword evidence="10" id="KW-0793">Thylakoid</keyword>
<protein>
    <recommendedName>
        <fullName evidence="10">NAD(P)H-quinone oxidoreductase subunit 4L, chloroplastic</fullName>
        <ecNumber evidence="10">7.1.1.-</ecNumber>
    </recommendedName>
    <alternativeName>
        <fullName evidence="10">NAD(P)H dehydrogenase subunit 4L</fullName>
    </alternativeName>
    <alternativeName>
        <fullName evidence="10">NADH-plastoquinone oxidoreductase subunit 4L</fullName>
    </alternativeName>
</protein>
<dbReference type="GO" id="GO:0009535">
    <property type="term" value="C:chloroplast thylakoid membrane"/>
    <property type="evidence" value="ECO:0007669"/>
    <property type="project" value="UniProtKB-SubCell"/>
</dbReference>
<reference evidence="11" key="1">
    <citation type="journal article" date="2016" name="Sci. Rep.">
        <title>Chloroplast phylogenomics reveal the deepest branching clade of the Chlorophyta, Palmophyllophyceae class. nov.</title>
        <authorList>
            <person name="Leliaert F."/>
            <person name="Tronholm A."/>
            <person name="Lemieux C."/>
            <person name="Turmel M."/>
            <person name="DePriest M.S."/>
            <person name="Bhattacharya D."/>
            <person name="Karol K.G."/>
            <person name="Fredericq S."/>
            <person name="Zechman F.W."/>
            <person name="Lopez-Bautista J."/>
        </authorList>
    </citation>
    <scope>NUCLEOTIDE SEQUENCE</scope>
</reference>
<dbReference type="GO" id="GO:0019684">
    <property type="term" value="P:photosynthesis, light reaction"/>
    <property type="evidence" value="ECO:0007669"/>
    <property type="project" value="UniProtKB-UniRule"/>
</dbReference>
<dbReference type="InterPro" id="IPR001133">
    <property type="entry name" value="NADH_UbQ_OxRdtase_chain4L/K"/>
</dbReference>
<dbReference type="PANTHER" id="PTHR11434:SF16">
    <property type="entry name" value="NADH-UBIQUINONE OXIDOREDUCTASE CHAIN 4L"/>
    <property type="match status" value="1"/>
</dbReference>
<dbReference type="FunFam" id="1.10.287.3510:FF:000001">
    <property type="entry name" value="NADH-quinone oxidoreductase subunit K"/>
    <property type="match status" value="1"/>
</dbReference>
<keyword evidence="10" id="KW-1278">Translocase</keyword>
<dbReference type="GeneID" id="27911558"/>
<comment type="subunit">
    <text evidence="10">NDH is composed of at least 16 different subunits, 5 of which are encoded in the nucleus.</text>
</comment>
<proteinExistence type="inferred from homology"/>
<dbReference type="GO" id="GO:0042773">
    <property type="term" value="P:ATP synthesis coupled electron transport"/>
    <property type="evidence" value="ECO:0007669"/>
    <property type="project" value="InterPro"/>
</dbReference>
<sequence length="101" mass="11315">MYPEKFLILSSIIFCLGLFGALTSQNFIKFLMTIELLFNAANLNFITFSNALDKSNLQGHIFVIFIITIAAAETGIGLAIILTSYRNLNSIEFNSFNKLKK</sequence>
<feature type="transmembrane region" description="Helical" evidence="10">
    <location>
        <begin position="61"/>
        <end position="82"/>
    </location>
</feature>
<keyword evidence="6 10" id="KW-0521">NADP</keyword>
<comment type="caution">
    <text evidence="10">Lacks conserved residue(s) required for the propagation of feature annotation.</text>
</comment>
<geneLocation type="chloroplast" evidence="11"/>
<dbReference type="PANTHER" id="PTHR11434">
    <property type="entry name" value="NADH-UBIQUINONE OXIDOREDUCTASE SUBUNIT ND4L"/>
    <property type="match status" value="1"/>
</dbReference>
<dbReference type="GO" id="GO:0048038">
    <property type="term" value="F:quinone binding"/>
    <property type="evidence" value="ECO:0007669"/>
    <property type="project" value="UniProtKB-KW"/>
</dbReference>
<dbReference type="NCBIfam" id="NF004320">
    <property type="entry name" value="PRK05715.1-2"/>
    <property type="match status" value="1"/>
</dbReference>
<evidence type="ECO:0000256" key="10">
    <source>
        <dbReference type="HAMAP-Rule" id="MF_01456"/>
    </source>
</evidence>
<dbReference type="InterPro" id="IPR039428">
    <property type="entry name" value="NUOK/Mnh_C1-like"/>
</dbReference>
<evidence type="ECO:0000256" key="4">
    <source>
        <dbReference type="ARBA" id="ARBA00022692"/>
    </source>
</evidence>
<keyword evidence="3 10" id="KW-0813">Transport</keyword>
<evidence type="ECO:0000256" key="8">
    <source>
        <dbReference type="ARBA" id="ARBA00022989"/>
    </source>
</evidence>
<evidence type="ECO:0000256" key="3">
    <source>
        <dbReference type="ARBA" id="ARBA00022448"/>
    </source>
</evidence>
<keyword evidence="10" id="KW-0520">NAD</keyword>
<dbReference type="GO" id="GO:0030964">
    <property type="term" value="C:NADH dehydrogenase complex"/>
    <property type="evidence" value="ECO:0007669"/>
    <property type="project" value="TreeGrafter"/>
</dbReference>
<keyword evidence="7 10" id="KW-0618">Plastoquinone</keyword>
<organism evidence="11">
    <name type="scientific">Verdigellas peltata</name>
    <dbReference type="NCBI Taxonomy" id="542676"/>
    <lineage>
        <taxon>Eukaryota</taxon>
        <taxon>Viridiplantae</taxon>
        <taxon>Prasinodermophyta</taxon>
        <taxon>Palmophyllophyceae</taxon>
        <taxon>Palmophyllales</taxon>
        <taxon>Palmophyllaceae</taxon>
        <taxon>Verdigellas</taxon>
    </lineage>
</organism>
<dbReference type="GO" id="GO:0016655">
    <property type="term" value="F:oxidoreductase activity, acting on NAD(P)H, quinone or similar compound as acceptor"/>
    <property type="evidence" value="ECO:0007669"/>
    <property type="project" value="UniProtKB-UniRule"/>
</dbReference>
<keyword evidence="11" id="KW-0150">Chloroplast</keyword>
<comment type="subcellular location">
    <subcellularLocation>
        <location evidence="1">Membrane</location>
        <topology evidence="1">Multi-pass membrane protein</topology>
    </subcellularLocation>
    <subcellularLocation>
        <location evidence="10">Plastid</location>
        <location evidence="10">Chloroplast thylakoid membrane</location>
        <topology evidence="10">Multi-pass membrane protein</topology>
    </subcellularLocation>
</comment>
<gene>
    <name evidence="10 11" type="primary">ndhE</name>
</gene>
<feature type="transmembrane region" description="Helical" evidence="10">
    <location>
        <begin position="6"/>
        <end position="23"/>
    </location>
</feature>
<dbReference type="Gene3D" id="1.10.287.3510">
    <property type="match status" value="1"/>
</dbReference>
<dbReference type="RefSeq" id="YP_009254451.1">
    <property type="nucleotide sequence ID" value="NC_030220.1"/>
</dbReference>
<evidence type="ECO:0000256" key="1">
    <source>
        <dbReference type="ARBA" id="ARBA00004141"/>
    </source>
</evidence>
<comment type="function">
    <text evidence="10">NDH shuttles electrons from NAD(P)H:plastoquinone, via FMN and iron-sulfur (Fe-S) centers, to quinones in the photosynthetic chain and possibly in a chloroplast respiratory chain. The immediate electron acceptor for the enzyme in this species is believed to be plastoquinone. Couples the redox reaction to proton translocation, and thus conserves the redox energy in a proton gradient.</text>
</comment>
<dbReference type="EC" id="7.1.1.-" evidence="10"/>
<keyword evidence="8 10" id="KW-1133">Transmembrane helix</keyword>
<keyword evidence="5 10" id="KW-0874">Quinone</keyword>